<evidence type="ECO:0000313" key="2">
    <source>
        <dbReference type="EMBL" id="HJB29364.1"/>
    </source>
</evidence>
<dbReference type="EMBL" id="DWYZ01000210">
    <property type="protein sequence ID" value="HJB29364.1"/>
    <property type="molecule type" value="Genomic_DNA"/>
</dbReference>
<feature type="domain" description="IrrE N-terminal-like" evidence="1">
    <location>
        <begin position="168"/>
        <end position="299"/>
    </location>
</feature>
<reference evidence="2" key="2">
    <citation type="submission" date="2021-04" db="EMBL/GenBank/DDBJ databases">
        <authorList>
            <person name="Gilroy R."/>
        </authorList>
    </citation>
    <scope>NUCLEOTIDE SEQUENCE</scope>
    <source>
        <strain evidence="2">ChiSjej1B19-5720</strain>
    </source>
</reference>
<dbReference type="InterPro" id="IPR052345">
    <property type="entry name" value="Rad_response_metalloprotease"/>
</dbReference>
<dbReference type="Pfam" id="PF06114">
    <property type="entry name" value="Peptidase_M78"/>
    <property type="match status" value="1"/>
</dbReference>
<organism evidence="2 3">
    <name type="scientific">Candidatus Blautia faecavium</name>
    <dbReference type="NCBI Taxonomy" id="2838487"/>
    <lineage>
        <taxon>Bacteria</taxon>
        <taxon>Bacillati</taxon>
        <taxon>Bacillota</taxon>
        <taxon>Clostridia</taxon>
        <taxon>Lachnospirales</taxon>
        <taxon>Lachnospiraceae</taxon>
        <taxon>Blautia</taxon>
    </lineage>
</organism>
<dbReference type="Proteomes" id="UP000823842">
    <property type="component" value="Unassembled WGS sequence"/>
</dbReference>
<comment type="caution">
    <text evidence="2">The sequence shown here is derived from an EMBL/GenBank/DDBJ whole genome shotgun (WGS) entry which is preliminary data.</text>
</comment>
<accession>A0A9D2LUN4</accession>
<name>A0A9D2LUN4_9FIRM</name>
<proteinExistence type="predicted"/>
<feature type="non-terminal residue" evidence="2">
    <location>
        <position position="309"/>
    </location>
</feature>
<dbReference type="InterPro" id="IPR010359">
    <property type="entry name" value="IrrE_HExxH"/>
</dbReference>
<gene>
    <name evidence="2" type="ORF">IAA06_11300</name>
</gene>
<dbReference type="AlphaFoldDB" id="A0A9D2LUN4"/>
<dbReference type="PANTHER" id="PTHR43236:SF2">
    <property type="entry name" value="BLL0069 PROTEIN"/>
    <property type="match status" value="1"/>
</dbReference>
<dbReference type="PANTHER" id="PTHR43236">
    <property type="entry name" value="ANTITOXIN HIGA1"/>
    <property type="match status" value="1"/>
</dbReference>
<evidence type="ECO:0000259" key="1">
    <source>
        <dbReference type="Pfam" id="PF06114"/>
    </source>
</evidence>
<evidence type="ECO:0000313" key="3">
    <source>
        <dbReference type="Proteomes" id="UP000823842"/>
    </source>
</evidence>
<sequence>MPAVNVHIHPEILVWALSQVTKEKLGKKLTDNIKYWLDGSKTPTFRQIEELSKKTYIPLGYFFLKKPPVEEMNPLRYRTLNSSELRKPSRDLIDTIFEMGTIQEWMTNYRKERQDNILEVPGSLKGHTDAYKIAKCIRKDLGLSVRWYEKCSNASDAFYKIRNLLEQCGILVIMSGIVGKNTHRSLNINEFRAFAMTNEWAPLIFINSADSLGGRLFSLLHEVVHIWMGESNLYTGGTHFFREIDPVEITCNAAAAELAVPKLEFKKNWEQNQNSDIYAKIKEAASVFHCSEIVLARRALDNKKIDLDL</sequence>
<reference evidence="2" key="1">
    <citation type="journal article" date="2021" name="PeerJ">
        <title>Extensive microbial diversity within the chicken gut microbiome revealed by metagenomics and culture.</title>
        <authorList>
            <person name="Gilroy R."/>
            <person name="Ravi A."/>
            <person name="Getino M."/>
            <person name="Pursley I."/>
            <person name="Horton D.L."/>
            <person name="Alikhan N.F."/>
            <person name="Baker D."/>
            <person name="Gharbi K."/>
            <person name="Hall N."/>
            <person name="Watson M."/>
            <person name="Adriaenssens E.M."/>
            <person name="Foster-Nyarko E."/>
            <person name="Jarju S."/>
            <person name="Secka A."/>
            <person name="Antonio M."/>
            <person name="Oren A."/>
            <person name="Chaudhuri R.R."/>
            <person name="La Ragione R."/>
            <person name="Hildebrand F."/>
            <person name="Pallen M.J."/>
        </authorList>
    </citation>
    <scope>NUCLEOTIDE SEQUENCE</scope>
    <source>
        <strain evidence="2">ChiSjej1B19-5720</strain>
    </source>
</reference>
<protein>
    <submittedName>
        <fullName evidence="2">ImmA/IrrE family metallo-endopeptidase</fullName>
    </submittedName>
</protein>
<dbReference type="Gene3D" id="1.10.10.2910">
    <property type="match status" value="1"/>
</dbReference>